<organism evidence="3 4">
    <name type="scientific">Ostreobium quekettii</name>
    <dbReference type="NCBI Taxonomy" id="121088"/>
    <lineage>
        <taxon>Eukaryota</taxon>
        <taxon>Viridiplantae</taxon>
        <taxon>Chlorophyta</taxon>
        <taxon>core chlorophytes</taxon>
        <taxon>Ulvophyceae</taxon>
        <taxon>TCBD clade</taxon>
        <taxon>Bryopsidales</taxon>
        <taxon>Ostreobineae</taxon>
        <taxon>Ostreobiaceae</taxon>
        <taxon>Ostreobium</taxon>
    </lineage>
</organism>
<dbReference type="InterPro" id="IPR050194">
    <property type="entry name" value="Glycosyltransferase_grp1"/>
</dbReference>
<feature type="region of interest" description="Disordered" evidence="1">
    <location>
        <begin position="495"/>
        <end position="518"/>
    </location>
</feature>
<dbReference type="Proteomes" id="UP000708148">
    <property type="component" value="Unassembled WGS sequence"/>
</dbReference>
<keyword evidence="4" id="KW-1185">Reference proteome</keyword>
<proteinExistence type="predicted"/>
<dbReference type="SUPFAM" id="SSF53756">
    <property type="entry name" value="UDP-Glycosyltransferase/glycogen phosphorylase"/>
    <property type="match status" value="1"/>
</dbReference>
<dbReference type="EMBL" id="CAJHUC010000613">
    <property type="protein sequence ID" value="CAD7697152.1"/>
    <property type="molecule type" value="Genomic_DNA"/>
</dbReference>
<accession>A0A8S1IU16</accession>
<dbReference type="GO" id="GO:0016757">
    <property type="term" value="F:glycosyltransferase activity"/>
    <property type="evidence" value="ECO:0007669"/>
    <property type="project" value="TreeGrafter"/>
</dbReference>
<gene>
    <name evidence="3" type="ORF">OSTQU699_LOCUS2513</name>
</gene>
<feature type="domain" description="Glycosyltransferase subfamily 4-like N-terminal" evidence="2">
    <location>
        <begin position="120"/>
        <end position="293"/>
    </location>
</feature>
<dbReference type="OrthoDB" id="443318at2759"/>
<evidence type="ECO:0000259" key="2">
    <source>
        <dbReference type="Pfam" id="PF13439"/>
    </source>
</evidence>
<reference evidence="3" key="1">
    <citation type="submission" date="2020-12" db="EMBL/GenBank/DDBJ databases">
        <authorList>
            <person name="Iha C."/>
        </authorList>
    </citation>
    <scope>NUCLEOTIDE SEQUENCE</scope>
</reference>
<dbReference type="CDD" id="cd03814">
    <property type="entry name" value="GT4-like"/>
    <property type="match status" value="1"/>
</dbReference>
<dbReference type="PANTHER" id="PTHR45947">
    <property type="entry name" value="SULFOQUINOVOSYL TRANSFERASE SQD2"/>
    <property type="match status" value="1"/>
</dbReference>
<comment type="caution">
    <text evidence="3">The sequence shown here is derived from an EMBL/GenBank/DDBJ whole genome shotgun (WGS) entry which is preliminary data.</text>
</comment>
<dbReference type="Pfam" id="PF13439">
    <property type="entry name" value="Glyco_transf_4"/>
    <property type="match status" value="1"/>
</dbReference>
<dbReference type="FunFam" id="3.40.50.2000:FF:000062">
    <property type="entry name" value="sulfoquinovosyl transferase SQD2"/>
    <property type="match status" value="1"/>
</dbReference>
<protein>
    <recommendedName>
        <fullName evidence="2">Glycosyltransferase subfamily 4-like N-terminal domain-containing protein</fullName>
    </recommendedName>
</protein>
<evidence type="ECO:0000313" key="4">
    <source>
        <dbReference type="Proteomes" id="UP000708148"/>
    </source>
</evidence>
<evidence type="ECO:0000256" key="1">
    <source>
        <dbReference type="SAM" id="MobiDB-lite"/>
    </source>
</evidence>
<dbReference type="Pfam" id="PF13692">
    <property type="entry name" value="Glyco_trans_1_4"/>
    <property type="match status" value="1"/>
</dbReference>
<dbReference type="AlphaFoldDB" id="A0A8S1IU16"/>
<dbReference type="PANTHER" id="PTHR45947:SF3">
    <property type="entry name" value="SULFOQUINOVOSYL TRANSFERASE SQD2"/>
    <property type="match status" value="1"/>
</dbReference>
<dbReference type="InterPro" id="IPR028098">
    <property type="entry name" value="Glyco_trans_4-like_N"/>
</dbReference>
<evidence type="ECO:0000313" key="3">
    <source>
        <dbReference type="EMBL" id="CAD7697152.1"/>
    </source>
</evidence>
<sequence>MGIPAHYKAMTPNGLGTGLARGKAGDAPAIGAKSTARTVGGRRISALRNQRALGGFQRCQPVPVAPRLGPLETTSAPSVSISQENGMTAPPAPAAPPKRVAIFVEPSPFTYVCGYKNRYCNMIKYLREAGCEVLVVTPGKGFSAPGTDTSAFRDPPYEYYGAKVVSSFSVGCPWYWQLPLTLGLSPRIFSAVRDFKPDIVHCSTPGFIVFAAWLYAKILRLPLVLAYHTHIPKYLPRYNLSFVIPAMWTFFRMLHHTAHLTLVTSHMLRNEFLGEDTAPDESLKVWRKGIDADAFHPRFKNQEMRERLTDGNPEASVIVHVGRLGVEKNLKFLKGMLDKLPGTRLAFVGDGPARQELEVHFRGTPTVFLGMLHGDELSAAYASGDVFVMPSESETLGFVVLEAMASQVPVVAVRAGGIPDIIHSEGVGGYLYEPGDLDGAVNLVQRLLADEELRTSAGRAAREETTKWDWRAATLHLLQEQYPLAIAAARAEYANNTASEPERDAQPAQGGVGGPAFA</sequence>
<name>A0A8S1IU16_9CHLO</name>
<dbReference type="Gene3D" id="3.40.50.2000">
    <property type="entry name" value="Glycogen Phosphorylase B"/>
    <property type="match status" value="2"/>
</dbReference>